<keyword evidence="4" id="KW-0238">DNA-binding</keyword>
<keyword evidence="5" id="KW-0804">Transcription</keyword>
<keyword evidence="1" id="KW-0479">Metal-binding</keyword>
<evidence type="ECO:0000313" key="8">
    <source>
        <dbReference type="Proteomes" id="UP001465668"/>
    </source>
</evidence>
<evidence type="ECO:0000256" key="1">
    <source>
        <dbReference type="ARBA" id="ARBA00022723"/>
    </source>
</evidence>
<protein>
    <submittedName>
        <fullName evidence="7">Uncharacterized protein</fullName>
    </submittedName>
</protein>
<accession>A0ABR2Y494</accession>
<reference evidence="7 8" key="1">
    <citation type="submission" date="2024-02" db="EMBL/GenBank/DDBJ databases">
        <title>First draft genome assembly of two strains of Seiridium cardinale.</title>
        <authorList>
            <person name="Emiliani G."/>
            <person name="Scali E."/>
        </authorList>
    </citation>
    <scope>NUCLEOTIDE SEQUENCE [LARGE SCALE GENOMIC DNA]</scope>
    <source>
        <strain evidence="7 8">BM-138-000479</strain>
    </source>
</reference>
<keyword evidence="2" id="KW-0862">Zinc</keyword>
<evidence type="ECO:0000256" key="2">
    <source>
        <dbReference type="ARBA" id="ARBA00022833"/>
    </source>
</evidence>
<organism evidence="7 8">
    <name type="scientific">Seiridium cardinale</name>
    <dbReference type="NCBI Taxonomy" id="138064"/>
    <lineage>
        <taxon>Eukaryota</taxon>
        <taxon>Fungi</taxon>
        <taxon>Dikarya</taxon>
        <taxon>Ascomycota</taxon>
        <taxon>Pezizomycotina</taxon>
        <taxon>Sordariomycetes</taxon>
        <taxon>Xylariomycetidae</taxon>
        <taxon>Amphisphaeriales</taxon>
        <taxon>Sporocadaceae</taxon>
        <taxon>Seiridium</taxon>
    </lineage>
</organism>
<evidence type="ECO:0000256" key="5">
    <source>
        <dbReference type="ARBA" id="ARBA00023163"/>
    </source>
</evidence>
<dbReference type="InterPro" id="IPR052360">
    <property type="entry name" value="Transcr_Regulatory_Proteins"/>
</dbReference>
<sequence length="263" mass="29996">MLVGDVDPDLSVEFVQAFDVSRRSPSNSFATTSEARDELISLTHNYLARDKQDTGKLQMYRDHLAQWSRLFQGHAARNTTPPKSAATRRSIALLELNSLYLDFTLSCQCTVEPWDPMKWDIYDEESIEKMILLAAVAVGLDPSESTKWTEHHVEPQFHMNIGVTPVLYNIIERCRVPRLRRIGIKVLRCATMQEGVWNGALTSRVAERIMLLEEAGVGEITSRAEIPTESRIRSVRVYMDPDKNEATVRYTGIKKTLQEVITW</sequence>
<dbReference type="PANTHER" id="PTHR36206">
    <property type="entry name" value="ASPERCRYPTIN BIOSYNTHESIS CLUSTER-SPECIFIC TRANSCRIPTION REGULATOR ATNN-RELATED"/>
    <property type="match status" value="1"/>
</dbReference>
<evidence type="ECO:0000313" key="7">
    <source>
        <dbReference type="EMBL" id="KAK9780905.1"/>
    </source>
</evidence>
<name>A0ABR2Y494_9PEZI</name>
<proteinExistence type="predicted"/>
<comment type="caution">
    <text evidence="7">The sequence shown here is derived from an EMBL/GenBank/DDBJ whole genome shotgun (WGS) entry which is preliminary data.</text>
</comment>
<keyword evidence="6" id="KW-0539">Nucleus</keyword>
<dbReference type="EMBL" id="JARVKM010000005">
    <property type="protein sequence ID" value="KAK9780905.1"/>
    <property type="molecule type" value="Genomic_DNA"/>
</dbReference>
<dbReference type="Proteomes" id="UP001465668">
    <property type="component" value="Unassembled WGS sequence"/>
</dbReference>
<evidence type="ECO:0000256" key="6">
    <source>
        <dbReference type="ARBA" id="ARBA00023242"/>
    </source>
</evidence>
<dbReference type="PANTHER" id="PTHR36206:SF12">
    <property type="entry name" value="ASPERCRYPTIN BIOSYNTHESIS CLUSTER-SPECIFIC TRANSCRIPTION REGULATOR ATNN-RELATED"/>
    <property type="match status" value="1"/>
</dbReference>
<evidence type="ECO:0000256" key="3">
    <source>
        <dbReference type="ARBA" id="ARBA00023015"/>
    </source>
</evidence>
<keyword evidence="8" id="KW-1185">Reference proteome</keyword>
<gene>
    <name evidence="7" type="ORF">SCAR479_02091</name>
</gene>
<keyword evidence="3" id="KW-0805">Transcription regulation</keyword>
<evidence type="ECO:0000256" key="4">
    <source>
        <dbReference type="ARBA" id="ARBA00023125"/>
    </source>
</evidence>